<dbReference type="GeneID" id="108829518"/>
<accession>A0A6J0LFM4</accession>
<dbReference type="KEGG" id="rsz:108829518"/>
<keyword evidence="3" id="KW-0378">Hydrolase</keyword>
<reference evidence="6" key="1">
    <citation type="journal article" date="2019" name="Database">
        <title>The radish genome database (RadishGD): an integrated information resource for radish genomics.</title>
        <authorList>
            <person name="Yu H.J."/>
            <person name="Baek S."/>
            <person name="Lee Y.J."/>
            <person name="Cho A."/>
            <person name="Mun J.H."/>
        </authorList>
    </citation>
    <scope>NUCLEOTIDE SEQUENCE [LARGE SCALE GENOMIC DNA]</scope>
    <source>
        <strain evidence="6">cv. WK10039</strain>
    </source>
</reference>
<reference evidence="7" key="2">
    <citation type="submission" date="2025-08" db="UniProtKB">
        <authorList>
            <consortium name="RefSeq"/>
        </authorList>
    </citation>
    <scope>IDENTIFICATION</scope>
    <source>
        <tissue evidence="7">Leaf</tissue>
    </source>
</reference>
<evidence type="ECO:0000313" key="7">
    <source>
        <dbReference type="RefSeq" id="XP_018458663.2"/>
    </source>
</evidence>
<evidence type="ECO:0000256" key="1">
    <source>
        <dbReference type="ARBA" id="ARBA00005234"/>
    </source>
</evidence>
<name>A0A6J0LFM4_RAPSA</name>
<dbReference type="InterPro" id="IPR038765">
    <property type="entry name" value="Papain-like_cys_pep_sf"/>
</dbReference>
<evidence type="ECO:0000256" key="3">
    <source>
        <dbReference type="ARBA" id="ARBA00022801"/>
    </source>
</evidence>
<dbReference type="InterPro" id="IPR003653">
    <property type="entry name" value="Peptidase_C48_C"/>
</dbReference>
<dbReference type="AlphaFoldDB" id="A0A6J0LFM4"/>
<dbReference type="Proteomes" id="UP000504610">
    <property type="component" value="Chromosome 1"/>
</dbReference>
<evidence type="ECO:0000256" key="2">
    <source>
        <dbReference type="ARBA" id="ARBA00022670"/>
    </source>
</evidence>
<feature type="domain" description="Ubiquitin-like protease family profile" evidence="5">
    <location>
        <begin position="252"/>
        <end position="456"/>
    </location>
</feature>
<evidence type="ECO:0000259" key="5">
    <source>
        <dbReference type="PROSITE" id="PS50600"/>
    </source>
</evidence>
<keyword evidence="6" id="KW-1185">Reference proteome</keyword>
<protein>
    <submittedName>
        <fullName evidence="7">Uncharacterized protein LOC108829518</fullName>
    </submittedName>
</protein>
<evidence type="ECO:0000256" key="4">
    <source>
        <dbReference type="ARBA" id="ARBA00022807"/>
    </source>
</evidence>
<dbReference type="GO" id="GO:0005634">
    <property type="term" value="C:nucleus"/>
    <property type="evidence" value="ECO:0007669"/>
    <property type="project" value="TreeGrafter"/>
</dbReference>
<dbReference type="PROSITE" id="PS50600">
    <property type="entry name" value="ULP_PROTEASE"/>
    <property type="match status" value="1"/>
</dbReference>
<evidence type="ECO:0000313" key="6">
    <source>
        <dbReference type="Proteomes" id="UP000504610"/>
    </source>
</evidence>
<sequence length="488" mass="55701">MKAMNTLTEKVGSMDTVIVEKVLTAVDASVDEKINGRIGEAELVFTKKISTLQEEIAQLREQMQASAPKNDAHYNVNHEDEVNSNDPSWMVQDKASSQMNGAVQCVSRKKAKKSEVKLISPNLLDTGGEKVVGTTQVKKPARGLKNVKKEKVEVPQLRDSGGTWSDLEDKEKYGKLGAMLDQLAASVFDGPLQKRKPQLTKTQVYPYVGNSTVKRIIPGDYVSKAHYDPLAKVAEIKFKKLLDYLRNLSGDNDVDTQFYMKLITPRNDWKTYNEGWITDSHMASAMLMFHKRNMRKPSPYCSDRKAFLEHWFVKMWVRDYKNYDPKTWEFSEIYKKVFNGNYPSEFSNNRKWLKDVDTLFFCHLINGDHWVALEVDLQKKIIHVYDSILTVVPKITDLQEECRPFTKMIPLLLNEMVPGRKKSTQQFRILRLSKSVPQNKLPGDCGVYALKYIECKAIGCGFEGLSDQCILAMRIKLAAEIYDEVSGL</sequence>
<dbReference type="PANTHER" id="PTHR12606">
    <property type="entry name" value="SENTRIN/SUMO-SPECIFIC PROTEASE"/>
    <property type="match status" value="1"/>
</dbReference>
<proteinExistence type="inferred from homology"/>
<keyword evidence="4" id="KW-0788">Thiol protease</keyword>
<dbReference type="OrthoDB" id="1024009at2759"/>
<dbReference type="PANTHER" id="PTHR12606:SF136">
    <property type="entry name" value="ULP1 PROTEASE FAMILY PROTEIN"/>
    <property type="match status" value="1"/>
</dbReference>
<dbReference type="GO" id="GO:0016929">
    <property type="term" value="F:deSUMOylase activity"/>
    <property type="evidence" value="ECO:0007669"/>
    <property type="project" value="TreeGrafter"/>
</dbReference>
<dbReference type="SUPFAM" id="SSF54001">
    <property type="entry name" value="Cysteine proteinases"/>
    <property type="match status" value="1"/>
</dbReference>
<comment type="similarity">
    <text evidence="1">Belongs to the peptidase C48 family.</text>
</comment>
<keyword evidence="2" id="KW-0645">Protease</keyword>
<gene>
    <name evidence="7" type="primary">LOC108829518</name>
</gene>
<dbReference type="GO" id="GO:0016926">
    <property type="term" value="P:protein desumoylation"/>
    <property type="evidence" value="ECO:0007669"/>
    <property type="project" value="TreeGrafter"/>
</dbReference>
<organism evidence="6 7">
    <name type="scientific">Raphanus sativus</name>
    <name type="common">Radish</name>
    <name type="synonym">Raphanus raphanistrum var. sativus</name>
    <dbReference type="NCBI Taxonomy" id="3726"/>
    <lineage>
        <taxon>Eukaryota</taxon>
        <taxon>Viridiplantae</taxon>
        <taxon>Streptophyta</taxon>
        <taxon>Embryophyta</taxon>
        <taxon>Tracheophyta</taxon>
        <taxon>Spermatophyta</taxon>
        <taxon>Magnoliopsida</taxon>
        <taxon>eudicotyledons</taxon>
        <taxon>Gunneridae</taxon>
        <taxon>Pentapetalae</taxon>
        <taxon>rosids</taxon>
        <taxon>malvids</taxon>
        <taxon>Brassicales</taxon>
        <taxon>Brassicaceae</taxon>
        <taxon>Brassiceae</taxon>
        <taxon>Raphanus</taxon>
    </lineage>
</organism>
<dbReference type="RefSeq" id="XP_018458663.2">
    <property type="nucleotide sequence ID" value="XM_018603161.2"/>
</dbReference>
<dbReference type="GO" id="GO:0006508">
    <property type="term" value="P:proteolysis"/>
    <property type="evidence" value="ECO:0007669"/>
    <property type="project" value="UniProtKB-KW"/>
</dbReference>
<dbReference type="Gene3D" id="3.40.395.10">
    <property type="entry name" value="Adenoviral Proteinase, Chain A"/>
    <property type="match status" value="1"/>
</dbReference>
<dbReference type="Pfam" id="PF02902">
    <property type="entry name" value="Peptidase_C48"/>
    <property type="match status" value="1"/>
</dbReference>